<evidence type="ECO:0000256" key="3">
    <source>
        <dbReference type="ARBA" id="ARBA00023098"/>
    </source>
</evidence>
<keyword evidence="4" id="KW-0472">Membrane</keyword>
<keyword evidence="4" id="KW-1133">Transmembrane helix</keyword>
<name>F0X1X7_9STRA</name>
<dbReference type="Gene3D" id="3.40.50.1820">
    <property type="entry name" value="alpha/beta hydrolase"/>
    <property type="match status" value="1"/>
</dbReference>
<keyword evidence="4" id="KW-0812">Transmembrane</keyword>
<evidence type="ECO:0000256" key="4">
    <source>
        <dbReference type="SAM" id="Phobius"/>
    </source>
</evidence>
<dbReference type="GO" id="GO:0016042">
    <property type="term" value="P:lipid catabolic process"/>
    <property type="evidence" value="ECO:0007669"/>
    <property type="project" value="UniProtKB-KW"/>
</dbReference>
<dbReference type="EMBL" id="FR824691">
    <property type="protein sequence ID" value="CCA27835.1"/>
    <property type="molecule type" value="Genomic_DNA"/>
</dbReference>
<organism evidence="5">
    <name type="scientific">Albugo laibachii Nc14</name>
    <dbReference type="NCBI Taxonomy" id="890382"/>
    <lineage>
        <taxon>Eukaryota</taxon>
        <taxon>Sar</taxon>
        <taxon>Stramenopiles</taxon>
        <taxon>Oomycota</taxon>
        <taxon>Peronosporomycetes</taxon>
        <taxon>Albuginales</taxon>
        <taxon>Albuginaceae</taxon>
        <taxon>Albugo</taxon>
    </lineage>
</organism>
<keyword evidence="1" id="KW-0378">Hydrolase</keyword>
<dbReference type="AlphaFoldDB" id="F0X1X7"/>
<reference evidence="5" key="1">
    <citation type="journal article" date="2011" name="PLoS Biol.">
        <title>Gene gain and loss during evolution of obligate parasitism in the white rust pathogen of Arabidopsis thaliana.</title>
        <authorList>
            <person name="Kemen E."/>
            <person name="Gardiner A."/>
            <person name="Schultz-Larsen T."/>
            <person name="Kemen A.C."/>
            <person name="Balmuth A.L."/>
            <person name="Robert-Seilaniantz A."/>
            <person name="Bailey K."/>
            <person name="Holub E."/>
            <person name="Studholme D.J."/>
            <person name="Maclean D."/>
            <person name="Jones J.D."/>
        </authorList>
    </citation>
    <scope>NUCLEOTIDE SEQUENCE</scope>
</reference>
<gene>
    <name evidence="5" type="primary">AlNc14C730G12455</name>
    <name evidence="5" type="ORF">ALNC14_139790</name>
</gene>
<evidence type="ECO:0000256" key="2">
    <source>
        <dbReference type="ARBA" id="ARBA00022963"/>
    </source>
</evidence>
<dbReference type="InterPro" id="IPR029058">
    <property type="entry name" value="AB_hydrolase_fold"/>
</dbReference>
<dbReference type="GO" id="GO:0016298">
    <property type="term" value="F:lipase activity"/>
    <property type="evidence" value="ECO:0007669"/>
    <property type="project" value="TreeGrafter"/>
</dbReference>
<dbReference type="HOGENOM" id="CLU_105232_0_0_1"/>
<feature type="transmembrane region" description="Helical" evidence="4">
    <location>
        <begin position="12"/>
        <end position="32"/>
    </location>
</feature>
<protein>
    <submittedName>
        <fullName evidence="5">Uncharacterized protein AlNc14C730G12455</fullName>
    </submittedName>
</protein>
<accession>F0X1X7</accession>
<dbReference type="PANTHER" id="PTHR45792">
    <property type="entry name" value="DIACYLGLYCEROL LIPASE HOMOLOG-RELATED"/>
    <property type="match status" value="1"/>
</dbReference>
<evidence type="ECO:0000256" key="1">
    <source>
        <dbReference type="ARBA" id="ARBA00022801"/>
    </source>
</evidence>
<reference evidence="5" key="2">
    <citation type="submission" date="2011-02" db="EMBL/GenBank/DDBJ databases">
        <authorList>
            <person name="MacLean D."/>
        </authorList>
    </citation>
    <scope>NUCLEOTIDE SEQUENCE</scope>
</reference>
<sequence length="231" mass="26252">MMTIQTQSQYRLLWTPVVIWKLIAVSSYPQIWIGILQQICNWGLRVASIHLHISMERYFYLLGSYSLQRRHTLIFGDNWLRLNQSALYLASGITSQDLLYASFRGTASHPAFYVGHDHDKRKVVVAIRGTLSVEDCLTDAMAHHMSMDAIANQLGCDGVGEFAHEGFLRAAHTRGGECGGKRILTKENPWRYQWCFIRIVGCRYQSIIGSSLRCALPCVSCRALNWPSQEV</sequence>
<dbReference type="SUPFAM" id="SSF53474">
    <property type="entry name" value="alpha/beta-Hydrolases"/>
    <property type="match status" value="1"/>
</dbReference>
<dbReference type="PANTHER" id="PTHR45792:SF8">
    <property type="entry name" value="DIACYLGLYCEROL LIPASE-ALPHA"/>
    <property type="match status" value="1"/>
</dbReference>
<keyword evidence="3" id="KW-0443">Lipid metabolism</keyword>
<dbReference type="InterPro" id="IPR052214">
    <property type="entry name" value="DAG_Lipase-Related"/>
</dbReference>
<proteinExistence type="predicted"/>
<evidence type="ECO:0000313" key="5">
    <source>
        <dbReference type="EMBL" id="CCA27835.1"/>
    </source>
</evidence>
<keyword evidence="2" id="KW-0442">Lipid degradation</keyword>